<dbReference type="CDD" id="cd02947">
    <property type="entry name" value="TRX_family"/>
    <property type="match status" value="1"/>
</dbReference>
<evidence type="ECO:0000256" key="8">
    <source>
        <dbReference type="PIRSR" id="PIRSR000077-4"/>
    </source>
</evidence>
<dbReference type="PIRSF" id="PIRSF000077">
    <property type="entry name" value="Thioredoxin"/>
    <property type="match status" value="1"/>
</dbReference>
<comment type="caution">
    <text evidence="10">The sequence shown here is derived from an EMBL/GenBank/DDBJ whole genome shotgun (WGS) entry which is preliminary data.</text>
</comment>
<evidence type="ECO:0000256" key="5">
    <source>
        <dbReference type="ARBA" id="ARBA00023157"/>
    </source>
</evidence>
<feature type="site" description="Deprotonates C-terminal active site Cys" evidence="7">
    <location>
        <position position="12"/>
    </location>
</feature>
<sequence length="95" mass="10580">MVLGHPGLVLVDFTAEWCPPCRMIRPVLDAIASERSGTLTVYQIDTDENPRTVAEYRILSQPTLMLFRDGRPLLTLVGARSKTKLLAEIDAALRD</sequence>
<dbReference type="PROSITE" id="PS00194">
    <property type="entry name" value="THIOREDOXIN_1"/>
    <property type="match status" value="1"/>
</dbReference>
<name>A0A7K1UWN5_9NOCA</name>
<comment type="function">
    <text evidence="1">Participates in various redox reactions through the reversible oxidation of its active center dithiol to a disulfide and catalyzes dithiol-disulfide exchange reactions.</text>
</comment>
<organism evidence="10 11">
    <name type="scientific">Nocardia terrae</name>
    <dbReference type="NCBI Taxonomy" id="2675851"/>
    <lineage>
        <taxon>Bacteria</taxon>
        <taxon>Bacillati</taxon>
        <taxon>Actinomycetota</taxon>
        <taxon>Actinomycetes</taxon>
        <taxon>Mycobacteriales</taxon>
        <taxon>Nocardiaceae</taxon>
        <taxon>Nocardia</taxon>
    </lineage>
</organism>
<dbReference type="InterPro" id="IPR017937">
    <property type="entry name" value="Thioredoxin_CS"/>
</dbReference>
<evidence type="ECO:0000259" key="9">
    <source>
        <dbReference type="PROSITE" id="PS51352"/>
    </source>
</evidence>
<evidence type="ECO:0000256" key="2">
    <source>
        <dbReference type="ARBA" id="ARBA00008987"/>
    </source>
</evidence>
<dbReference type="PANTHER" id="PTHR45663">
    <property type="entry name" value="GEO12009P1"/>
    <property type="match status" value="1"/>
</dbReference>
<dbReference type="PRINTS" id="PR00421">
    <property type="entry name" value="THIOREDOXIN"/>
</dbReference>
<dbReference type="GO" id="GO:0015035">
    <property type="term" value="F:protein-disulfide reductase activity"/>
    <property type="evidence" value="ECO:0007669"/>
    <property type="project" value="InterPro"/>
</dbReference>
<feature type="active site" description="Nucleophile" evidence="7">
    <location>
        <position position="21"/>
    </location>
</feature>
<feature type="site" description="Contributes to redox potential value" evidence="7">
    <location>
        <position position="20"/>
    </location>
</feature>
<dbReference type="GO" id="GO:0045454">
    <property type="term" value="P:cell redox homeostasis"/>
    <property type="evidence" value="ECO:0007669"/>
    <property type="project" value="TreeGrafter"/>
</dbReference>
<proteinExistence type="inferred from homology"/>
<keyword evidence="11" id="KW-1185">Reference proteome</keyword>
<evidence type="ECO:0000313" key="11">
    <source>
        <dbReference type="Proteomes" id="UP000466794"/>
    </source>
</evidence>
<evidence type="ECO:0000313" key="10">
    <source>
        <dbReference type="EMBL" id="MVU78579.1"/>
    </source>
</evidence>
<accession>A0A7K1UWN5</accession>
<keyword evidence="6 8" id="KW-0676">Redox-active center</keyword>
<dbReference type="InterPro" id="IPR036249">
    <property type="entry name" value="Thioredoxin-like_sf"/>
</dbReference>
<reference evidence="10 11" key="1">
    <citation type="submission" date="2019-12" db="EMBL/GenBank/DDBJ databases">
        <title>Nocardia sp. nov. ET3-3 isolated from soil.</title>
        <authorList>
            <person name="Kanchanasin P."/>
            <person name="Tanasupawat S."/>
            <person name="Yuki M."/>
            <person name="Kudo T."/>
        </authorList>
    </citation>
    <scope>NUCLEOTIDE SEQUENCE [LARGE SCALE GENOMIC DNA]</scope>
    <source>
        <strain evidence="10 11">ET3-3</strain>
    </source>
</reference>
<dbReference type="PROSITE" id="PS51352">
    <property type="entry name" value="THIOREDOXIN_2"/>
    <property type="match status" value="1"/>
</dbReference>
<keyword evidence="4" id="KW-0249">Electron transport</keyword>
<dbReference type="PANTHER" id="PTHR45663:SF11">
    <property type="entry name" value="GEO12009P1"/>
    <property type="match status" value="1"/>
</dbReference>
<feature type="domain" description="Thioredoxin" evidence="9">
    <location>
        <begin position="1"/>
        <end position="94"/>
    </location>
</feature>
<comment type="similarity">
    <text evidence="2">Belongs to the thioredoxin family.</text>
</comment>
<dbReference type="InterPro" id="IPR005746">
    <property type="entry name" value="Thioredoxin"/>
</dbReference>
<evidence type="ECO:0000256" key="1">
    <source>
        <dbReference type="ARBA" id="ARBA00003318"/>
    </source>
</evidence>
<evidence type="ECO:0000256" key="6">
    <source>
        <dbReference type="ARBA" id="ARBA00023284"/>
    </source>
</evidence>
<feature type="active site" description="Nucleophile" evidence="7">
    <location>
        <position position="18"/>
    </location>
</feature>
<dbReference type="Gene3D" id="3.40.30.10">
    <property type="entry name" value="Glutaredoxin"/>
    <property type="match status" value="1"/>
</dbReference>
<dbReference type="GO" id="GO:0005829">
    <property type="term" value="C:cytosol"/>
    <property type="evidence" value="ECO:0007669"/>
    <property type="project" value="TreeGrafter"/>
</dbReference>
<feature type="disulfide bond" description="Redox-active" evidence="8">
    <location>
        <begin position="18"/>
        <end position="21"/>
    </location>
</feature>
<evidence type="ECO:0000256" key="3">
    <source>
        <dbReference type="ARBA" id="ARBA00022448"/>
    </source>
</evidence>
<dbReference type="AlphaFoldDB" id="A0A7K1UWN5"/>
<dbReference type="Pfam" id="PF00085">
    <property type="entry name" value="Thioredoxin"/>
    <property type="match status" value="1"/>
</dbReference>
<dbReference type="SUPFAM" id="SSF52833">
    <property type="entry name" value="Thioredoxin-like"/>
    <property type="match status" value="1"/>
</dbReference>
<evidence type="ECO:0000256" key="4">
    <source>
        <dbReference type="ARBA" id="ARBA00022982"/>
    </source>
</evidence>
<protein>
    <submittedName>
        <fullName evidence="10">Thiol reductase thioredoxin</fullName>
    </submittedName>
</protein>
<dbReference type="InterPro" id="IPR013766">
    <property type="entry name" value="Thioredoxin_domain"/>
</dbReference>
<evidence type="ECO:0000256" key="7">
    <source>
        <dbReference type="PIRSR" id="PIRSR000077-1"/>
    </source>
</evidence>
<feature type="site" description="Contributes to redox potential value" evidence="7">
    <location>
        <position position="19"/>
    </location>
</feature>
<dbReference type="EMBL" id="WRPP01000002">
    <property type="protein sequence ID" value="MVU78579.1"/>
    <property type="molecule type" value="Genomic_DNA"/>
</dbReference>
<gene>
    <name evidence="10" type="ORF">GPX89_15145</name>
</gene>
<keyword evidence="3" id="KW-0813">Transport</keyword>
<keyword evidence="5 8" id="KW-1015">Disulfide bond</keyword>
<dbReference type="Proteomes" id="UP000466794">
    <property type="component" value="Unassembled WGS sequence"/>
</dbReference>